<dbReference type="Pfam" id="PF16899">
    <property type="entry name" value="Cyclin_C_2"/>
    <property type="match status" value="1"/>
</dbReference>
<gene>
    <name evidence="5" type="ORF">Ciccas_003541</name>
</gene>
<dbReference type="InterPro" id="IPR031658">
    <property type="entry name" value="Cyclin_C_2"/>
</dbReference>
<dbReference type="EMBL" id="JBJKFK010000329">
    <property type="protein sequence ID" value="KAL3317801.1"/>
    <property type="molecule type" value="Genomic_DNA"/>
</dbReference>
<organism evidence="5 6">
    <name type="scientific">Cichlidogyrus casuarinus</name>
    <dbReference type="NCBI Taxonomy" id="1844966"/>
    <lineage>
        <taxon>Eukaryota</taxon>
        <taxon>Metazoa</taxon>
        <taxon>Spiralia</taxon>
        <taxon>Lophotrochozoa</taxon>
        <taxon>Platyhelminthes</taxon>
        <taxon>Monogenea</taxon>
        <taxon>Monopisthocotylea</taxon>
        <taxon>Dactylogyridea</taxon>
        <taxon>Ancyrocephalidae</taxon>
        <taxon>Cichlidogyrus</taxon>
    </lineage>
</organism>
<accession>A0ABD2QGC8</accession>
<dbReference type="InterPro" id="IPR006671">
    <property type="entry name" value="Cyclin_N"/>
</dbReference>
<dbReference type="InterPro" id="IPR043198">
    <property type="entry name" value="Cyclin/Ssn8"/>
</dbReference>
<name>A0ABD2QGC8_9PLAT</name>
<dbReference type="CDD" id="cd20513">
    <property type="entry name" value="CYCLIN_CCNC_rpt1"/>
    <property type="match status" value="1"/>
</dbReference>
<comment type="caution">
    <text evidence="5">The sequence shown here is derived from an EMBL/GenBank/DDBJ whole genome shotgun (WGS) entry which is preliminary data.</text>
</comment>
<dbReference type="AlphaFoldDB" id="A0ABD2QGC8"/>
<evidence type="ECO:0000313" key="6">
    <source>
        <dbReference type="Proteomes" id="UP001626550"/>
    </source>
</evidence>
<dbReference type="CDD" id="cd20514">
    <property type="entry name" value="CYCLIN_CCNC_rpt2"/>
    <property type="match status" value="1"/>
</dbReference>
<evidence type="ECO:0000256" key="1">
    <source>
        <dbReference type="ARBA" id="ARBA00008638"/>
    </source>
</evidence>
<evidence type="ECO:0000313" key="5">
    <source>
        <dbReference type="EMBL" id="KAL3317801.1"/>
    </source>
</evidence>
<dbReference type="PANTHER" id="PTHR10026">
    <property type="entry name" value="CYCLIN"/>
    <property type="match status" value="1"/>
</dbReference>
<dbReference type="InterPro" id="IPR036915">
    <property type="entry name" value="Cyclin-like_sf"/>
</dbReference>
<keyword evidence="6" id="KW-1185">Reference proteome</keyword>
<dbReference type="SUPFAM" id="SSF47954">
    <property type="entry name" value="Cyclin-like"/>
    <property type="match status" value="2"/>
</dbReference>
<evidence type="ECO:0000256" key="2">
    <source>
        <dbReference type="ARBA" id="ARBA00023127"/>
    </source>
</evidence>
<dbReference type="Gene3D" id="1.10.472.10">
    <property type="entry name" value="Cyclin-like"/>
    <property type="match status" value="2"/>
</dbReference>
<dbReference type="PIRSF" id="PIRSF028758">
    <property type="entry name" value="Cyclin, C/H/G types"/>
    <property type="match status" value="1"/>
</dbReference>
<proteinExistence type="inferred from homology"/>
<reference evidence="5 6" key="1">
    <citation type="submission" date="2024-11" db="EMBL/GenBank/DDBJ databases">
        <title>Adaptive evolution of stress response genes in parasites aligns with host niche diversity.</title>
        <authorList>
            <person name="Hahn C."/>
            <person name="Resl P."/>
        </authorList>
    </citation>
    <scope>NUCLEOTIDE SEQUENCE [LARGE SCALE GENOMIC DNA]</scope>
    <source>
        <strain evidence="5">EGGRZ-B1_66</strain>
        <tissue evidence="5">Body</tissue>
    </source>
</reference>
<evidence type="ECO:0000259" key="4">
    <source>
        <dbReference type="SMART" id="SM00385"/>
    </source>
</evidence>
<feature type="domain" description="Cyclin-like" evidence="4">
    <location>
        <begin position="149"/>
        <end position="264"/>
    </location>
</feature>
<dbReference type="InterPro" id="IPR013763">
    <property type="entry name" value="Cyclin-like_dom"/>
</dbReference>
<dbReference type="Proteomes" id="UP001626550">
    <property type="component" value="Unassembled WGS sequence"/>
</dbReference>
<feature type="domain" description="Cyclin-like" evidence="4">
    <location>
        <begin position="37"/>
        <end position="136"/>
    </location>
</feature>
<dbReference type="Pfam" id="PF00134">
    <property type="entry name" value="Cyclin_N"/>
    <property type="match status" value="1"/>
</dbReference>
<sequence length="342" mass="38347">MAEWLLDKQDVLKCRVHDIEALGKEEDYQKLMIFFVGVIQTFGKAVEVRQQVIATATIYFKRFYSRNSLKSIDPWLMAPSCLFLASKVEEFAALPHKHLNTACRNAVAQNYCKCFPDGIYPYRPHDILECEFILMEALDCCLIVFHPYRSLVSFCEDLRPQLSGSTDILLQKSWRIINDSLKTDLCLFYPPYMITLGAMQVAFLLMAGSAEPNANKASNFNYVNQYGSSSASASVNPLAVAERWFADLLVEADQVLGIAREILNLYNILAKFDETSEILSLLSRMPKPCINSVPNQGVPVTSSSSAVRRNVPSPVLMNSSNMQNVQGYGARGAQPPRINQGY</sequence>
<evidence type="ECO:0000256" key="3">
    <source>
        <dbReference type="RuleBase" id="RU000383"/>
    </source>
</evidence>
<protein>
    <recommendedName>
        <fullName evidence="4">Cyclin-like domain-containing protein</fullName>
    </recommendedName>
</protein>
<comment type="similarity">
    <text evidence="1">Belongs to the cyclin family. Cyclin C subfamily.</text>
</comment>
<keyword evidence="2 3" id="KW-0195">Cyclin</keyword>
<dbReference type="SMART" id="SM00385">
    <property type="entry name" value="CYCLIN"/>
    <property type="match status" value="2"/>
</dbReference>